<evidence type="ECO:0000313" key="2">
    <source>
        <dbReference type="Proteomes" id="UP001281147"/>
    </source>
</evidence>
<keyword evidence="2" id="KW-1185">Reference proteome</keyword>
<accession>A0ACC3MNX0</accession>
<proteinExistence type="predicted"/>
<reference evidence="1" key="1">
    <citation type="submission" date="2023-07" db="EMBL/GenBank/DDBJ databases">
        <title>Black Yeasts Isolated from many extreme environments.</title>
        <authorList>
            <person name="Coleine C."/>
            <person name="Stajich J.E."/>
            <person name="Selbmann L."/>
        </authorList>
    </citation>
    <scope>NUCLEOTIDE SEQUENCE</scope>
    <source>
        <strain evidence="1">CCFEE 5714</strain>
    </source>
</reference>
<sequence>MTGQFGWQSLPGWKILDLSQLRDLKFDPMVQSLGENLDEMGGEDAITEGANEALASVFEKSKDSLEQFEYRSECPMQWPGDQVVALPKLKNLKLGSFGNGSIRHRNFRAWMAEMPSLENLELNGSRLCKGVPLTCWLDVFDAIRDHSKGMRIRMNQSVANSAAEVSMDYHTDDFEEVLAEPVSEELWANIERSLSLYFSGKIGCDDTFDKLIPFSGRACEQRIVFKDVSLGVAEDDVKFLKCPEALERLGHRPNWPLHPAEKRSVDIGLDSKLLQTGKCSEQGPIFRYTFTHDEIYAYTRDRTQLVEAQSANEAVEIALSAEKKAIALKRDIASLTVDLSARL</sequence>
<name>A0ACC3MNX0_9PEZI</name>
<comment type="caution">
    <text evidence="1">The sequence shown here is derived from an EMBL/GenBank/DDBJ whole genome shotgun (WGS) entry which is preliminary data.</text>
</comment>
<evidence type="ECO:0000313" key="1">
    <source>
        <dbReference type="EMBL" id="KAK3699112.1"/>
    </source>
</evidence>
<dbReference type="EMBL" id="JAUTXU010000201">
    <property type="protein sequence ID" value="KAK3699112.1"/>
    <property type="molecule type" value="Genomic_DNA"/>
</dbReference>
<protein>
    <submittedName>
        <fullName evidence="1">Uncharacterized protein</fullName>
    </submittedName>
</protein>
<gene>
    <name evidence="1" type="ORF">LTR37_016586</name>
</gene>
<dbReference type="Proteomes" id="UP001281147">
    <property type="component" value="Unassembled WGS sequence"/>
</dbReference>
<organism evidence="1 2">
    <name type="scientific">Vermiconidia calcicola</name>
    <dbReference type="NCBI Taxonomy" id="1690605"/>
    <lineage>
        <taxon>Eukaryota</taxon>
        <taxon>Fungi</taxon>
        <taxon>Dikarya</taxon>
        <taxon>Ascomycota</taxon>
        <taxon>Pezizomycotina</taxon>
        <taxon>Dothideomycetes</taxon>
        <taxon>Dothideomycetidae</taxon>
        <taxon>Mycosphaerellales</taxon>
        <taxon>Extremaceae</taxon>
        <taxon>Vermiconidia</taxon>
    </lineage>
</organism>